<dbReference type="PANTHER" id="PTHR21392">
    <property type="entry name" value="TRNA-URIDINE AMINOCARBOXYPROPYLTRANSFERASE 2"/>
    <property type="match status" value="1"/>
</dbReference>
<dbReference type="SMART" id="SM01144">
    <property type="entry name" value="DTW"/>
    <property type="match status" value="1"/>
</dbReference>
<keyword evidence="8" id="KW-1185">Reference proteome</keyword>
<reference evidence="7 8" key="1">
    <citation type="submission" date="2023-08" db="EMBL/GenBank/DDBJ databases">
        <title>Achromobacter seleniivolatilans sp. nov., isolated from seleniferous soil.</title>
        <authorList>
            <person name="Zhang S."/>
            <person name="Li K."/>
            <person name="Peng J."/>
            <person name="Zhao Q."/>
            <person name="Wang H."/>
            <person name="Guo Y."/>
        </authorList>
    </citation>
    <scope>NUCLEOTIDE SEQUENCE [LARGE SCALE GENOMIC DNA]</scope>
    <source>
        <strain evidence="7 8">R39</strain>
    </source>
</reference>
<dbReference type="EMBL" id="CP132976">
    <property type="protein sequence ID" value="WMD23271.1"/>
    <property type="molecule type" value="Genomic_DNA"/>
</dbReference>
<protein>
    <recommendedName>
        <fullName evidence="1">tRNA-uridine aminocarboxypropyltransferase</fullName>
        <ecNumber evidence="1">2.5.1.25</ecNumber>
    </recommendedName>
</protein>
<organism evidence="7 8">
    <name type="scientific">Achromobacter seleniivolatilans</name>
    <dbReference type="NCBI Taxonomy" id="3047478"/>
    <lineage>
        <taxon>Bacteria</taxon>
        <taxon>Pseudomonadati</taxon>
        <taxon>Pseudomonadota</taxon>
        <taxon>Betaproteobacteria</taxon>
        <taxon>Burkholderiales</taxon>
        <taxon>Alcaligenaceae</taxon>
        <taxon>Achromobacter</taxon>
    </lineage>
</organism>
<gene>
    <name evidence="7" type="ORF">RAS12_13135</name>
</gene>
<evidence type="ECO:0000256" key="2">
    <source>
        <dbReference type="ARBA" id="ARBA00022679"/>
    </source>
</evidence>
<evidence type="ECO:0000313" key="7">
    <source>
        <dbReference type="EMBL" id="WMD23271.1"/>
    </source>
</evidence>
<dbReference type="EC" id="2.5.1.25" evidence="1"/>
<dbReference type="Proteomes" id="UP001234798">
    <property type="component" value="Chromosome"/>
</dbReference>
<dbReference type="RefSeq" id="WP_306950541.1">
    <property type="nucleotide sequence ID" value="NZ_CP132976.1"/>
</dbReference>
<dbReference type="Pfam" id="PF03942">
    <property type="entry name" value="DTW"/>
    <property type="match status" value="1"/>
</dbReference>
<evidence type="ECO:0000256" key="4">
    <source>
        <dbReference type="ARBA" id="ARBA00022694"/>
    </source>
</evidence>
<accession>A0ABY9M8B5</accession>
<sequence length="203" mass="22390">MSRTLCTRCLRPESHCLCALIPSLSCRTRVLVLQHPSESRHALNTARLAVLGLVGARRLVGEYFSPEDWAEPGYAPRLLFPGPAAEVLNPGYGQDLDQPIQLIVPDGTWGHARKLLHINPELAALPRVMLPAGLTTRYRVRHADIPGALSTIEAVTHALNAIEAPMNVDALLRPFEALIDGQIDGMGADLYARHHLQRKVPWR</sequence>
<name>A0ABY9M8B5_9BURK</name>
<evidence type="ECO:0000313" key="8">
    <source>
        <dbReference type="Proteomes" id="UP001234798"/>
    </source>
</evidence>
<dbReference type="InterPro" id="IPR005636">
    <property type="entry name" value="DTW"/>
</dbReference>
<keyword evidence="3" id="KW-0949">S-adenosyl-L-methionine</keyword>
<feature type="domain" description="DTW" evidence="6">
    <location>
        <begin position="2"/>
        <end position="187"/>
    </location>
</feature>
<keyword evidence="4" id="KW-0819">tRNA processing</keyword>
<dbReference type="PANTHER" id="PTHR21392:SF0">
    <property type="entry name" value="TRNA-URIDINE AMINOCARBOXYPROPYLTRANSFERASE 2"/>
    <property type="match status" value="1"/>
</dbReference>
<keyword evidence="2" id="KW-0808">Transferase</keyword>
<proteinExistence type="inferred from homology"/>
<evidence type="ECO:0000256" key="5">
    <source>
        <dbReference type="ARBA" id="ARBA00034489"/>
    </source>
</evidence>
<evidence type="ECO:0000259" key="6">
    <source>
        <dbReference type="SMART" id="SM01144"/>
    </source>
</evidence>
<evidence type="ECO:0000256" key="3">
    <source>
        <dbReference type="ARBA" id="ARBA00022691"/>
    </source>
</evidence>
<comment type="similarity">
    <text evidence="5">Belongs to the TDD superfamily. DTWD2 family.</text>
</comment>
<evidence type="ECO:0000256" key="1">
    <source>
        <dbReference type="ARBA" id="ARBA00012386"/>
    </source>
</evidence>
<dbReference type="InterPro" id="IPR039262">
    <property type="entry name" value="DTWD2/TAPT"/>
</dbReference>